<dbReference type="InterPro" id="IPR041118">
    <property type="entry name" value="Rx_N"/>
</dbReference>
<feature type="domain" description="Disease resistance R13L4/SHOC-2-like LRR" evidence="13">
    <location>
        <begin position="745"/>
        <end position="896"/>
    </location>
</feature>
<comment type="caution">
    <text evidence="14">The sequence shown here is derived from an EMBL/GenBank/DDBJ whole genome shotgun (WGS) entry which is preliminary data.</text>
</comment>
<evidence type="ECO:0000256" key="1">
    <source>
        <dbReference type="ARBA" id="ARBA00004604"/>
    </source>
</evidence>
<dbReference type="GO" id="GO:0043531">
    <property type="term" value="F:ADP binding"/>
    <property type="evidence" value="ECO:0007669"/>
    <property type="project" value="InterPro"/>
</dbReference>
<organism evidence="14 15">
    <name type="scientific">Hibiscus syriacus</name>
    <name type="common">Rose of Sharon</name>
    <dbReference type="NCBI Taxonomy" id="106335"/>
    <lineage>
        <taxon>Eukaryota</taxon>
        <taxon>Viridiplantae</taxon>
        <taxon>Streptophyta</taxon>
        <taxon>Embryophyta</taxon>
        <taxon>Tracheophyta</taxon>
        <taxon>Spermatophyta</taxon>
        <taxon>Magnoliopsida</taxon>
        <taxon>eudicotyledons</taxon>
        <taxon>Gunneridae</taxon>
        <taxon>Pentapetalae</taxon>
        <taxon>rosids</taxon>
        <taxon>malvids</taxon>
        <taxon>Malvales</taxon>
        <taxon>Malvaceae</taxon>
        <taxon>Malvoideae</taxon>
        <taxon>Hibiscus</taxon>
    </lineage>
</organism>
<dbReference type="Pfam" id="PF23598">
    <property type="entry name" value="LRR_14"/>
    <property type="match status" value="1"/>
</dbReference>
<dbReference type="AlphaFoldDB" id="A0A6A3CEM2"/>
<dbReference type="PANTHER" id="PTHR11096:SF1">
    <property type="entry name" value="RNA 3'-TERMINAL PHOSPHATE CYCLASE-LIKE PROTEIN"/>
    <property type="match status" value="1"/>
</dbReference>
<dbReference type="Pfam" id="PF00931">
    <property type="entry name" value="NB-ARC"/>
    <property type="match status" value="2"/>
</dbReference>
<dbReference type="InterPro" id="IPR013792">
    <property type="entry name" value="RNA3'P_cycl/enolpyr_Trfase_a/b"/>
</dbReference>
<comment type="similarity">
    <text evidence="2">Belongs to the RNA 3'-terminal cyclase family. Type 2 subfamily.</text>
</comment>
<evidence type="ECO:0000259" key="11">
    <source>
        <dbReference type="Pfam" id="PF18052"/>
    </source>
</evidence>
<dbReference type="GO" id="GO:0006952">
    <property type="term" value="P:defense response"/>
    <property type="evidence" value="ECO:0007669"/>
    <property type="project" value="UniProtKB-KW"/>
</dbReference>
<accession>A0A6A3CEM2</accession>
<feature type="domain" description="RNA 3'-terminal phosphate cyclase insert" evidence="10">
    <location>
        <begin position="169"/>
        <end position="275"/>
    </location>
</feature>
<dbReference type="InterPro" id="IPR055414">
    <property type="entry name" value="LRR_R13L4/SHOC2-like"/>
</dbReference>
<dbReference type="GO" id="GO:0000479">
    <property type="term" value="P:endonucleolytic cleavage of tricistronic rRNA transcript (SSU-rRNA, 5.8S rRNA, LSU-rRNA)"/>
    <property type="evidence" value="ECO:0007669"/>
    <property type="project" value="TreeGrafter"/>
</dbReference>
<dbReference type="Gene3D" id="1.20.5.4130">
    <property type="match status" value="1"/>
</dbReference>
<keyword evidence="15" id="KW-1185">Reference proteome</keyword>
<dbReference type="InterPro" id="IPR016443">
    <property type="entry name" value="RNA3'_term_phos_cyc_type_2"/>
</dbReference>
<dbReference type="InterPro" id="IPR032675">
    <property type="entry name" value="LRR_dom_sf"/>
</dbReference>
<dbReference type="SUPFAM" id="SSF52540">
    <property type="entry name" value="P-loop containing nucleoside triphosphate hydrolases"/>
    <property type="match status" value="1"/>
</dbReference>
<dbReference type="Pfam" id="PF05189">
    <property type="entry name" value="RTC_insert"/>
    <property type="match status" value="1"/>
</dbReference>
<dbReference type="InterPro" id="IPR013791">
    <property type="entry name" value="RNA3'-term_phos_cycl_insert"/>
</dbReference>
<feature type="domain" description="Disease resistance N-terminal" evidence="11">
    <location>
        <begin position="310"/>
        <end position="351"/>
    </location>
</feature>
<keyword evidence="7" id="KW-0539">Nucleus</keyword>
<feature type="domain" description="RNA 3'-terminal phosphate cyclase" evidence="9">
    <location>
        <begin position="1"/>
        <end position="167"/>
    </location>
</feature>
<feature type="domain" description="Disease resistance protein winged helix" evidence="12">
    <location>
        <begin position="560"/>
        <end position="631"/>
    </location>
</feature>
<dbReference type="InterPro" id="IPR023797">
    <property type="entry name" value="RNA3'_phos_cyclase_dom"/>
</dbReference>
<reference evidence="14" key="1">
    <citation type="submission" date="2019-09" db="EMBL/GenBank/DDBJ databases">
        <title>Draft genome information of white flower Hibiscus syriacus.</title>
        <authorList>
            <person name="Kim Y.-M."/>
        </authorList>
    </citation>
    <scope>NUCLEOTIDE SEQUENCE [LARGE SCALE GENOMIC DNA]</scope>
    <source>
        <strain evidence="14">YM2019G1</strain>
    </source>
</reference>
<name>A0A6A3CEM2_HIBSY</name>
<dbReference type="NCBIfam" id="TIGR03400">
    <property type="entry name" value="18S_RNA_Rcl1p"/>
    <property type="match status" value="1"/>
</dbReference>
<keyword evidence="3" id="KW-0690">Ribosome biogenesis</keyword>
<dbReference type="Gene3D" id="3.65.10.20">
    <property type="entry name" value="RNA 3'-terminal phosphate cyclase domain"/>
    <property type="match status" value="1"/>
</dbReference>
<dbReference type="GO" id="GO:0005730">
    <property type="term" value="C:nucleolus"/>
    <property type="evidence" value="ECO:0007669"/>
    <property type="project" value="UniProtKB-SubCell"/>
</dbReference>
<dbReference type="Gene3D" id="1.10.10.10">
    <property type="entry name" value="Winged helix-like DNA-binding domain superfamily/Winged helix DNA-binding domain"/>
    <property type="match status" value="1"/>
</dbReference>
<dbReference type="Pfam" id="PF01137">
    <property type="entry name" value="RTC"/>
    <property type="match status" value="1"/>
</dbReference>
<proteinExistence type="inferred from homology"/>
<dbReference type="InterPro" id="IPR027417">
    <property type="entry name" value="P-loop_NTPase"/>
</dbReference>
<gene>
    <name evidence="14" type="ORF">F3Y22_tig00005856pilonHSYRG00110</name>
</gene>
<dbReference type="SUPFAM" id="SSF55205">
    <property type="entry name" value="EPT/RTPC-like"/>
    <property type="match status" value="1"/>
</dbReference>
<dbReference type="EMBL" id="VEPZ02000316">
    <property type="protein sequence ID" value="KAE8727186.1"/>
    <property type="molecule type" value="Genomic_DNA"/>
</dbReference>
<evidence type="ECO:0000313" key="14">
    <source>
        <dbReference type="EMBL" id="KAE8727186.1"/>
    </source>
</evidence>
<evidence type="ECO:0000256" key="7">
    <source>
        <dbReference type="ARBA" id="ARBA00023242"/>
    </source>
</evidence>
<protein>
    <submittedName>
        <fullName evidence="14">RNA 3'-terminal phosphate cyclase-like protein</fullName>
    </submittedName>
</protein>
<dbReference type="Pfam" id="PF23559">
    <property type="entry name" value="WHD_DRP"/>
    <property type="match status" value="1"/>
</dbReference>
<dbReference type="SUPFAM" id="SSF52058">
    <property type="entry name" value="L domain-like"/>
    <property type="match status" value="1"/>
</dbReference>
<evidence type="ECO:0000256" key="2">
    <source>
        <dbReference type="ARBA" id="ARBA00007089"/>
    </source>
</evidence>
<dbReference type="InterPro" id="IPR036388">
    <property type="entry name" value="WH-like_DNA-bd_sf"/>
</dbReference>
<dbReference type="Gene3D" id="3.80.10.10">
    <property type="entry name" value="Ribonuclease Inhibitor"/>
    <property type="match status" value="1"/>
</dbReference>
<dbReference type="Pfam" id="PF18052">
    <property type="entry name" value="Rx_N"/>
    <property type="match status" value="1"/>
</dbReference>
<evidence type="ECO:0000259" key="12">
    <source>
        <dbReference type="Pfam" id="PF23559"/>
    </source>
</evidence>
<dbReference type="PRINTS" id="PR00364">
    <property type="entry name" value="DISEASERSIST"/>
</dbReference>
<evidence type="ECO:0000259" key="9">
    <source>
        <dbReference type="Pfam" id="PF01137"/>
    </source>
</evidence>
<feature type="domain" description="NB-ARC" evidence="8">
    <location>
        <begin position="448"/>
        <end position="496"/>
    </location>
</feature>
<evidence type="ECO:0000256" key="5">
    <source>
        <dbReference type="ARBA" id="ARBA00022741"/>
    </source>
</evidence>
<dbReference type="Gene3D" id="3.40.50.300">
    <property type="entry name" value="P-loop containing nucleotide triphosphate hydrolases"/>
    <property type="match status" value="1"/>
</dbReference>
<evidence type="ECO:0000259" key="13">
    <source>
        <dbReference type="Pfam" id="PF23598"/>
    </source>
</evidence>
<comment type="subcellular location">
    <subcellularLocation>
        <location evidence="1">Nucleus</location>
        <location evidence="1">Nucleolus</location>
    </subcellularLocation>
</comment>
<evidence type="ECO:0000256" key="4">
    <source>
        <dbReference type="ARBA" id="ARBA00022737"/>
    </source>
</evidence>
<evidence type="ECO:0000256" key="3">
    <source>
        <dbReference type="ARBA" id="ARBA00022517"/>
    </source>
</evidence>
<dbReference type="InterPro" id="IPR000228">
    <property type="entry name" value="RNA3'_term_phos_cyc"/>
</dbReference>
<dbReference type="GO" id="GO:0051707">
    <property type="term" value="P:response to other organism"/>
    <property type="evidence" value="ECO:0007669"/>
    <property type="project" value="UniProtKB-ARBA"/>
</dbReference>
<evidence type="ECO:0000259" key="10">
    <source>
        <dbReference type="Pfam" id="PF05189"/>
    </source>
</evidence>
<dbReference type="InterPro" id="IPR058922">
    <property type="entry name" value="WHD_DRP"/>
</dbReference>
<dbReference type="InterPro" id="IPR002182">
    <property type="entry name" value="NB-ARC"/>
</dbReference>
<dbReference type="InterPro" id="IPR037136">
    <property type="entry name" value="RNA3'_phos_cyclase_dom_sf"/>
</dbReference>
<dbReference type="FunFam" id="1.10.10.10:FF:000322">
    <property type="entry name" value="Probable disease resistance protein At1g63360"/>
    <property type="match status" value="1"/>
</dbReference>
<evidence type="ECO:0000259" key="8">
    <source>
        <dbReference type="Pfam" id="PF00931"/>
    </source>
</evidence>
<dbReference type="PANTHER" id="PTHR11096">
    <property type="entry name" value="RNA 3' TERMINAL PHOSPHATE CYCLASE"/>
    <property type="match status" value="1"/>
</dbReference>
<dbReference type="InterPro" id="IPR020719">
    <property type="entry name" value="RNA3'_term_phos_cycl-like_CS"/>
</dbReference>
<evidence type="ECO:0000256" key="6">
    <source>
        <dbReference type="ARBA" id="ARBA00022821"/>
    </source>
</evidence>
<keyword evidence="4" id="KW-0677">Repeat</keyword>
<keyword evidence="5" id="KW-0547">Nucleotide-binding</keyword>
<dbReference type="GO" id="GO:0004521">
    <property type="term" value="F:RNA endonuclease activity"/>
    <property type="evidence" value="ECO:0007669"/>
    <property type="project" value="TreeGrafter"/>
</dbReference>
<keyword evidence="6" id="KW-0611">Plant defense</keyword>
<dbReference type="PROSITE" id="PS01287">
    <property type="entry name" value="RTC"/>
    <property type="match status" value="1"/>
</dbReference>
<dbReference type="Proteomes" id="UP000436088">
    <property type="component" value="Unassembled WGS sequence"/>
</dbReference>
<sequence length="947" mass="108480">MRQRLLLATLKSTPILIEDIHADDTLPGLRPHEITLLHLFEKLTDDCVVEINETGTKLKYKPGIIVGGSNLVHDCGVSRAIGYFLEPLILLGLFARKPLAIILKGITNDSKDPSVDTFRSTTFPMLKHFGVPSEGLKLEIKSRGVSPHGGGEVHLTIPNVQHLRATMWTDEGMVKRIRGEAFTTRVSPQLGNEMIYAARGIFNRLLPDVYIASDYRKRLEAGSGNSPDGISLVAETTSGCCISADITISYGGEAEDIESEDKKELIPAADVGEKLLLCFLKRLRKVEWWIQLTRVCYSFFVHFVRKMFQRAGENSETQKAWVGSIRDLAYQVEDAIDEYIYHLNRQRQCSFLHRTLHFPKLEERVDASSHHDPNWKNRLSEASLYFKDDDLVGIRKAQHELLGWLMNEEPKRTVVSVVGMGGSGKTTLVANTFNKQNMMCGAFDSGTINIALPEGMRGSRIMITTRKEDVAPFQSGIVSYIHRIQPLRIDEAWKLPSLAIAALGGLMSSKKSLAEWKRVHDNLNWELGNNPSLELVRTISLLSYHDLPFQLKHCFLYCCIFPEDYDIGRKRIIRLWMAEGFLEKANDTPPEVIAESYLMDLIRRNLLQVAWRNYFGRPKAFKMHDLIRDFALSISKEENSLLYLMGREERRKRKSSLLDSSYGWRDNAGKWYVKLRSLIVFVVGEISKSLHYELPSGLKLLRVLDLENAPIHELPREFGDLFNLRYLNLSRTQVKELPKIDRERMEHLHHLSLTARPQATLKLDALSSAPRHLEKLLLIGKLRTVPRWFNTLYNLKYLNLQWSELWEDALPHIQALPNLLHLSLLSNAFLGERLWFIEGFPKLKILEIMGCPQLNEILVERGAMPNLEELQVLRCRELRRLPYGWEHLTHLKEVRLFEVSNGLVESICGKVNDNIPTSPYISLIRIIDDDHGHDHEVESMWICQILN</sequence>
<evidence type="ECO:0000313" key="15">
    <source>
        <dbReference type="Proteomes" id="UP000436088"/>
    </source>
</evidence>
<feature type="domain" description="NB-ARC" evidence="8">
    <location>
        <begin position="399"/>
        <end position="445"/>
    </location>
</feature>